<dbReference type="AlphaFoldDB" id="A0AA36I2F0"/>
<dbReference type="InterPro" id="IPR028082">
    <property type="entry name" value="Peripla_BP_I"/>
</dbReference>
<proteinExistence type="predicted"/>
<dbReference type="Proteomes" id="UP001178507">
    <property type="component" value="Unassembled WGS sequence"/>
</dbReference>
<keyword evidence="5" id="KW-0675">Receptor</keyword>
<dbReference type="Pfam" id="PF07699">
    <property type="entry name" value="Ephrin_rec_like"/>
    <property type="match status" value="1"/>
</dbReference>
<dbReference type="SUPFAM" id="SSF57184">
    <property type="entry name" value="Growth factor receptor domain"/>
    <property type="match status" value="1"/>
</dbReference>
<keyword evidence="8" id="KW-0732">Signal</keyword>
<name>A0AA36I2F0_9DINO</name>
<evidence type="ECO:0000256" key="1">
    <source>
        <dbReference type="ARBA" id="ARBA00004141"/>
    </source>
</evidence>
<evidence type="ECO:0000256" key="3">
    <source>
        <dbReference type="ARBA" id="ARBA00022989"/>
    </source>
</evidence>
<keyword evidence="4 7" id="KW-0472">Membrane</keyword>
<feature type="domain" description="Tyrosine-protein kinase ephrin type A/B receptor-like" evidence="10">
    <location>
        <begin position="540"/>
        <end position="586"/>
    </location>
</feature>
<dbReference type="InterPro" id="IPR009030">
    <property type="entry name" value="Growth_fac_rcpt_cys_sf"/>
</dbReference>
<feature type="domain" description="Receptor ligand binding region" evidence="9">
    <location>
        <begin position="75"/>
        <end position="424"/>
    </location>
</feature>
<dbReference type="PANTHER" id="PTHR24060">
    <property type="entry name" value="METABOTROPIC GLUTAMATE RECEPTOR"/>
    <property type="match status" value="1"/>
</dbReference>
<evidence type="ECO:0000256" key="2">
    <source>
        <dbReference type="ARBA" id="ARBA00022692"/>
    </source>
</evidence>
<feature type="transmembrane region" description="Helical" evidence="7">
    <location>
        <begin position="690"/>
        <end position="708"/>
    </location>
</feature>
<gene>
    <name evidence="11" type="ORF">EVOR1521_LOCUS7931</name>
</gene>
<reference evidence="11" key="1">
    <citation type="submission" date="2023-08" db="EMBL/GenBank/DDBJ databases">
        <authorList>
            <person name="Chen Y."/>
            <person name="Shah S."/>
            <person name="Dougan E. K."/>
            <person name="Thang M."/>
            <person name="Chan C."/>
        </authorList>
    </citation>
    <scope>NUCLEOTIDE SEQUENCE</scope>
</reference>
<evidence type="ECO:0000259" key="10">
    <source>
        <dbReference type="Pfam" id="PF07699"/>
    </source>
</evidence>
<sequence length="816" mass="88979">MSHVAVAFLGLLLVHALGAEFAVGVLAPITSNSPTYLAATVCFDIDWRKNFEPELIAKHGPPIVQIPDPHPDLRNISVRVHTSNSQSSVGIASFIDMLLGLDGGTPVSALIGGFHSAISMQVANVAAAKKIPQVSFGSTNPSLSNKEDYPYFLRTLMPDTGQAEAMWTWIIYFQVPVAFVIYSDEPYGKGTYDALVRKAESEGEGRRLNGAGVLHMPTNYDELEAERTLNFALASGCKFLIMVLTADQATYLFPVMSRFGMLGDDWQILGGEDLRVVPGINDFTPEDLPTGFMKWYPESRGSPRIAGLYESLWESLSMEDVLQPRYGVQNFKVGLNDGVVKMDESTFQASRIYAYSFFLFDAGYALIFAVNRLLHSGVPLGDIRGELLLNELWQNTRFQGVSGEVYFNEFGDRPTNFNLQNWQPTANGLSFQHLAVFSVTGGLENFTGYPLWMDGSRGWLPPQQLFTCKAGTYKDQESLLCRECPRGMYCEGGLNSSFAPCQPGFFSPLTGAAECQLCPVGRFAADGGAMSCSPCQPGFFAQSEGSEACLRCAKGSFMPETNATVCLKCAMNQETPETGSDSGDSCRCPAGTFLCGDFCEVCPEGLVCPAGRLPPQQQWGTWAPEIDVIEPSGGTCPIKRLICQTQVHCPEGEMGRCAIGRQGKACGTCLQGFYPLQEGTCAECSPTDSMLLGLLLGVCLLILVVAVFPMAQSDMNHQSLNVITVAAIGSQMVMAVQALGSLRQLPVIWPQPFDQVLELVQLFTLDLDVLRVSCVYYTDGPIMKFVGRLLVLPVGFLLLLAAWVLCWVRGYKVPFD</sequence>
<evidence type="ECO:0000313" key="11">
    <source>
        <dbReference type="EMBL" id="CAJ1379798.1"/>
    </source>
</evidence>
<feature type="chain" id="PRO_5041312503" description="Receptor ligand binding region domain-containing protein" evidence="8">
    <location>
        <begin position="19"/>
        <end position="816"/>
    </location>
</feature>
<dbReference type="SMART" id="SM01411">
    <property type="entry name" value="Ephrin_rec_like"/>
    <property type="match status" value="2"/>
</dbReference>
<feature type="transmembrane region" description="Helical" evidence="7">
    <location>
        <begin position="720"/>
        <end position="739"/>
    </location>
</feature>
<comment type="caution">
    <text evidence="11">The sequence shown here is derived from an EMBL/GenBank/DDBJ whole genome shotgun (WGS) entry which is preliminary data.</text>
</comment>
<dbReference type="InterPro" id="IPR000337">
    <property type="entry name" value="GPCR_3"/>
</dbReference>
<dbReference type="Gene3D" id="3.40.50.2300">
    <property type="match status" value="2"/>
</dbReference>
<keyword evidence="6" id="KW-0325">Glycoprotein</keyword>
<keyword evidence="3 7" id="KW-1133">Transmembrane helix</keyword>
<evidence type="ECO:0000256" key="4">
    <source>
        <dbReference type="ARBA" id="ARBA00023136"/>
    </source>
</evidence>
<dbReference type="InterPro" id="IPR001828">
    <property type="entry name" value="ANF_lig-bd_rcpt"/>
</dbReference>
<evidence type="ECO:0008006" key="13">
    <source>
        <dbReference type="Google" id="ProtNLM"/>
    </source>
</evidence>
<dbReference type="Gene3D" id="2.10.50.10">
    <property type="entry name" value="Tumor Necrosis Factor Receptor, subunit A, domain 2"/>
    <property type="match status" value="2"/>
</dbReference>
<dbReference type="PRINTS" id="PR00248">
    <property type="entry name" value="GPCRMGR"/>
</dbReference>
<feature type="transmembrane region" description="Helical" evidence="7">
    <location>
        <begin position="789"/>
        <end position="810"/>
    </location>
</feature>
<feature type="signal peptide" evidence="8">
    <location>
        <begin position="1"/>
        <end position="18"/>
    </location>
</feature>
<organism evidence="11 12">
    <name type="scientific">Effrenium voratum</name>
    <dbReference type="NCBI Taxonomy" id="2562239"/>
    <lineage>
        <taxon>Eukaryota</taxon>
        <taxon>Sar</taxon>
        <taxon>Alveolata</taxon>
        <taxon>Dinophyceae</taxon>
        <taxon>Suessiales</taxon>
        <taxon>Symbiodiniaceae</taxon>
        <taxon>Effrenium</taxon>
    </lineage>
</organism>
<keyword evidence="12" id="KW-1185">Reference proteome</keyword>
<comment type="subcellular location">
    <subcellularLocation>
        <location evidence="1">Membrane</location>
        <topology evidence="1">Multi-pass membrane protein</topology>
    </subcellularLocation>
</comment>
<dbReference type="GO" id="GO:0016020">
    <property type="term" value="C:membrane"/>
    <property type="evidence" value="ECO:0007669"/>
    <property type="project" value="UniProtKB-SubCell"/>
</dbReference>
<keyword evidence="2 7" id="KW-0812">Transmembrane</keyword>
<protein>
    <recommendedName>
        <fullName evidence="13">Receptor ligand binding region domain-containing protein</fullName>
    </recommendedName>
</protein>
<dbReference type="GO" id="GO:0004930">
    <property type="term" value="F:G protein-coupled receptor activity"/>
    <property type="evidence" value="ECO:0007669"/>
    <property type="project" value="InterPro"/>
</dbReference>
<evidence type="ECO:0000256" key="6">
    <source>
        <dbReference type="ARBA" id="ARBA00023180"/>
    </source>
</evidence>
<feature type="non-terminal residue" evidence="11">
    <location>
        <position position="1"/>
    </location>
</feature>
<dbReference type="InterPro" id="IPR050726">
    <property type="entry name" value="mGluR"/>
</dbReference>
<evidence type="ECO:0000256" key="8">
    <source>
        <dbReference type="SAM" id="SignalP"/>
    </source>
</evidence>
<evidence type="ECO:0000313" key="12">
    <source>
        <dbReference type="Proteomes" id="UP001178507"/>
    </source>
</evidence>
<dbReference type="SUPFAM" id="SSF53822">
    <property type="entry name" value="Periplasmic binding protein-like I"/>
    <property type="match status" value="1"/>
</dbReference>
<dbReference type="Pfam" id="PF01094">
    <property type="entry name" value="ANF_receptor"/>
    <property type="match status" value="1"/>
</dbReference>
<accession>A0AA36I2F0</accession>
<dbReference type="EMBL" id="CAUJNA010000658">
    <property type="protein sequence ID" value="CAJ1379798.1"/>
    <property type="molecule type" value="Genomic_DNA"/>
</dbReference>
<evidence type="ECO:0000256" key="5">
    <source>
        <dbReference type="ARBA" id="ARBA00023170"/>
    </source>
</evidence>
<evidence type="ECO:0000259" key="9">
    <source>
        <dbReference type="Pfam" id="PF01094"/>
    </source>
</evidence>
<evidence type="ECO:0000256" key="7">
    <source>
        <dbReference type="SAM" id="Phobius"/>
    </source>
</evidence>
<dbReference type="InterPro" id="IPR011641">
    <property type="entry name" value="Tyr-kin_ephrin_A/B_rcpt-like"/>
</dbReference>